<dbReference type="EMBL" id="JQHM01000001">
    <property type="protein sequence ID" value="KFX07754.1"/>
    <property type="molecule type" value="Genomic_DNA"/>
</dbReference>
<dbReference type="Proteomes" id="UP000032869">
    <property type="component" value="Unassembled WGS sequence"/>
</dbReference>
<proteinExistence type="predicted"/>
<keyword evidence="4" id="KW-1185">Reference proteome</keyword>
<evidence type="ECO:0000313" key="3">
    <source>
        <dbReference type="EMBL" id="KFX19813.1"/>
    </source>
</evidence>
<dbReference type="STRING" id="55207.KP22_06600"/>
<organism evidence="2 5">
    <name type="scientific">Pectobacterium betavasculorum</name>
    <dbReference type="NCBI Taxonomy" id="55207"/>
    <lineage>
        <taxon>Bacteria</taxon>
        <taxon>Pseudomonadati</taxon>
        <taxon>Pseudomonadota</taxon>
        <taxon>Gammaproteobacteria</taxon>
        <taxon>Enterobacterales</taxon>
        <taxon>Pectobacteriaceae</taxon>
        <taxon>Pectobacterium</taxon>
    </lineage>
</organism>
<dbReference type="EMBL" id="JQHL01000005">
    <property type="protein sequence ID" value="KFX19813.1"/>
    <property type="molecule type" value="Genomic_DNA"/>
</dbReference>
<feature type="region of interest" description="Disordered" evidence="1">
    <location>
        <begin position="187"/>
        <end position="214"/>
    </location>
</feature>
<dbReference type="OrthoDB" id="9816412at2"/>
<evidence type="ECO:0000313" key="5">
    <source>
        <dbReference type="Proteomes" id="UP000032874"/>
    </source>
</evidence>
<name>A0A093VGW1_9GAMM</name>
<comment type="caution">
    <text evidence="2">The sequence shown here is derived from an EMBL/GenBank/DDBJ whole genome shotgun (WGS) entry which is preliminary data.</text>
</comment>
<evidence type="ECO:0000313" key="4">
    <source>
        <dbReference type="Proteomes" id="UP000032869"/>
    </source>
</evidence>
<dbReference type="Proteomes" id="UP000032874">
    <property type="component" value="Unassembled WGS sequence"/>
</dbReference>
<evidence type="ECO:0000313" key="2">
    <source>
        <dbReference type="EMBL" id="KFX07754.1"/>
    </source>
</evidence>
<evidence type="ECO:0000256" key="1">
    <source>
        <dbReference type="SAM" id="MobiDB-lite"/>
    </source>
</evidence>
<accession>A0A093VGW1</accession>
<dbReference type="RefSeq" id="WP_039305127.1">
    <property type="nucleotide sequence ID" value="NZ_JQHL01000005.1"/>
</dbReference>
<dbReference type="eggNOG" id="COG4388">
    <property type="taxonomic scope" value="Bacteria"/>
</dbReference>
<dbReference type="AlphaFoldDB" id="A0A093VGW1"/>
<sequence length="369" mass="39891">MPLHIFKSGTHTDMHGTKLPFTPADLVACAAAYDPAVHEAPMVIGHPKADAPAYGWVASLSTSGGDLLAEPKQVDPQFAELVDAGRYKKVSASFYLPDSPNNPKPGTLYLRHVGFLGAQPPSIKGLRQVAFNEQEDGVVEFADWGMMTSASLFSRLREFIISKFGMEDADSVLPSWQLDTLRDEAMREDKTVQTDPAFQEPNPANPTSTHEDTTVTKEEIEALQVENARLKADAATRLAADAKQRQETVHTGNVAFAEKLVTEGRLVPAAKAVVVALLDEVSKGEQPVEFAEGEVKKPLASAFKELLGGATPVLDFSEHATKDRVNVDLTTTSVEFAEADPERLALHQKATALAKKEGISYDAAVARCL</sequence>
<gene>
    <name evidence="3" type="ORF">JV35_12920</name>
    <name evidence="2" type="ORF">KP22_06600</name>
</gene>
<protein>
    <submittedName>
        <fullName evidence="2">Peptidase</fullName>
    </submittedName>
</protein>
<reference evidence="4 5" key="1">
    <citation type="submission" date="2014-08" db="EMBL/GenBank/DDBJ databases">
        <title>Genome sequences of NCPPB Pectobacterium isolates.</title>
        <authorList>
            <person name="Glover R.H."/>
            <person name="Sapp M."/>
            <person name="Elphinstone J."/>
        </authorList>
    </citation>
    <scope>NUCLEOTIDE SEQUENCE [LARGE SCALE GENOMIC DNA]</scope>
    <source>
        <strain evidence="3 4">NCPPB 2793</strain>
        <strain evidence="2 5">NCPPB 2795</strain>
    </source>
</reference>